<dbReference type="Gene3D" id="1.20.120.420">
    <property type="entry name" value="translation initiation factor eif-2b, domain 1"/>
    <property type="match status" value="1"/>
</dbReference>
<dbReference type="Pfam" id="PF01008">
    <property type="entry name" value="IF-2B"/>
    <property type="match status" value="1"/>
</dbReference>
<dbReference type="RefSeq" id="WP_231656732.1">
    <property type="nucleotide sequence ID" value="NZ_CP013011.1"/>
</dbReference>
<sequence length="325" mass="36077">MTLVVPEEVRRIAEDIQTMKIRGAGRIARAAARALMIAAQEYKSGGLDEFLDYMEQVARLLVSTRPTAVSLPNAVNYVMKVLRENRFQDIEEARKAVIEAAQGFIEYSEQAVKRIGEIGARLIKTGDRILTHCNSSAVESILVTAWRSGKRFHVYATETRPRFQGYITARNLAKAGIPVTLVPDSAVLQVIEAKRITRVIVGADTVTANGAVINKIGTSQIALAARLHRIPFIVATETYKFSPYTVVGQPVEIEERPPEEVLENPPPGIRIRNPAFDATPPEYIDMIVTERGIIPPKSAALVLWEMFRRSPVEMSQLRVEEDTTG</sequence>
<dbReference type="EC" id="5.3.1.29" evidence="4"/>
<dbReference type="InterPro" id="IPR037171">
    <property type="entry name" value="NagB/RpiA_transferase-like"/>
</dbReference>
<evidence type="ECO:0000256" key="4">
    <source>
        <dbReference type="HAMAP-Rule" id="MF_02230"/>
    </source>
</evidence>
<dbReference type="HAMAP" id="MF_02230">
    <property type="entry name" value="R15P_isomerase"/>
    <property type="match status" value="1"/>
</dbReference>
<dbReference type="GO" id="GO:0046523">
    <property type="term" value="F:S-methyl-5-thioribose-1-phosphate isomerase activity"/>
    <property type="evidence" value="ECO:0007669"/>
    <property type="project" value="TreeGrafter"/>
</dbReference>
<dbReference type="InterPro" id="IPR000649">
    <property type="entry name" value="IF-2B-related"/>
</dbReference>
<protein>
    <recommendedName>
        <fullName evidence="4">Ribose 1,5-bisphosphate isomerase</fullName>
        <shortName evidence="4">R15P isomerase</shortName>
        <shortName evidence="4">R15Pi</shortName>
        <ecNumber evidence="4">5.3.1.29</ecNumber>
    </recommendedName>
    <alternativeName>
        <fullName evidence="4">Ribulose 1,5-bisphosphate synthase</fullName>
        <shortName evidence="4">RuBP synthase</shortName>
    </alternativeName>
</protein>
<feature type="binding site" evidence="4">
    <location>
        <position position="240"/>
    </location>
    <ligand>
        <name>substrate</name>
    </ligand>
</feature>
<dbReference type="InterPro" id="IPR005250">
    <property type="entry name" value="R15Pi"/>
</dbReference>
<evidence type="ECO:0000256" key="3">
    <source>
        <dbReference type="ARBA" id="ARBA00023277"/>
    </source>
</evidence>
<organism evidence="5 6">
    <name type="scientific">Pyrodictium delaneyi</name>
    <dbReference type="NCBI Taxonomy" id="1273541"/>
    <lineage>
        <taxon>Archaea</taxon>
        <taxon>Thermoproteota</taxon>
        <taxon>Thermoprotei</taxon>
        <taxon>Desulfurococcales</taxon>
        <taxon>Pyrodictiaceae</taxon>
        <taxon>Pyrodictium</taxon>
    </lineage>
</organism>
<dbReference type="FunFam" id="1.20.120.420:FF:000011">
    <property type="entry name" value="Ribose 1,5-bisphosphate isomerase"/>
    <property type="match status" value="1"/>
</dbReference>
<dbReference type="GO" id="GO:0019509">
    <property type="term" value="P:L-methionine salvage from methylthioadenosine"/>
    <property type="evidence" value="ECO:0007669"/>
    <property type="project" value="TreeGrafter"/>
</dbReference>
<dbReference type="GeneID" id="26100153"/>
<dbReference type="SUPFAM" id="SSF100950">
    <property type="entry name" value="NagB/RpiA/CoA transferase-like"/>
    <property type="match status" value="1"/>
</dbReference>
<feature type="active site" description="Proton donor" evidence="4">
    <location>
        <position position="204"/>
    </location>
</feature>
<feature type="binding site" evidence="4">
    <location>
        <position position="65"/>
    </location>
    <ligand>
        <name>substrate</name>
    </ligand>
</feature>
<dbReference type="AlphaFoldDB" id="A0A0P0N509"/>
<keyword evidence="3 4" id="KW-0119">Carbohydrate metabolism</keyword>
<comment type="similarity">
    <text evidence="1 4">Belongs to the eIF-2B alpha/beta/delta subunits family. R15P isomerase subfamily.</text>
</comment>
<dbReference type="PANTHER" id="PTHR43475">
    <property type="entry name" value="METHYLTHIORIBOSE-1-PHOSPHATE ISOMERASE"/>
    <property type="match status" value="1"/>
</dbReference>
<feature type="binding site" evidence="4">
    <location>
        <begin position="22"/>
        <end position="25"/>
    </location>
    <ligand>
        <name>substrate</name>
    </ligand>
</feature>
<dbReference type="InterPro" id="IPR027363">
    <property type="entry name" value="M1Pi_N"/>
</dbReference>
<evidence type="ECO:0000313" key="5">
    <source>
        <dbReference type="EMBL" id="ALL01856.1"/>
    </source>
</evidence>
<evidence type="ECO:0000313" key="6">
    <source>
        <dbReference type="Proteomes" id="UP000058613"/>
    </source>
</evidence>
<comment type="catalytic activity">
    <reaction evidence="4">
        <text>alpha-D-ribose 1,5-bisphosphate = D-ribulose 1,5-bisphosphate</text>
        <dbReference type="Rhea" id="RHEA:32243"/>
        <dbReference type="ChEBI" id="CHEBI:57870"/>
        <dbReference type="ChEBI" id="CHEBI:68688"/>
        <dbReference type="EC" id="5.3.1.29"/>
    </reaction>
</comment>
<dbReference type="PANTHER" id="PTHR43475:SF2">
    <property type="entry name" value="RIBOSE 1,5-BISPHOSPHATE ISOMERASE"/>
    <property type="match status" value="1"/>
</dbReference>
<dbReference type="GO" id="GO:0043917">
    <property type="term" value="F:ribose 1,5-bisphosphate isomerase activity"/>
    <property type="evidence" value="ECO:0007669"/>
    <property type="project" value="UniProtKB-UniRule"/>
</dbReference>
<keyword evidence="2 4" id="KW-0413">Isomerase</keyword>
<dbReference type="GO" id="GO:0019323">
    <property type="term" value="P:pentose catabolic process"/>
    <property type="evidence" value="ECO:0007669"/>
    <property type="project" value="UniProtKB-UniRule"/>
</dbReference>
<dbReference type="NCBIfam" id="TIGR00524">
    <property type="entry name" value="eIF-2B_rel"/>
    <property type="match status" value="1"/>
</dbReference>
<evidence type="ECO:0000256" key="2">
    <source>
        <dbReference type="ARBA" id="ARBA00023235"/>
    </source>
</evidence>
<accession>A0A0P0N509</accession>
<comment type="caution">
    <text evidence="4">Lacks conserved residue(s) required for the propagation of feature annotation.</text>
</comment>
<dbReference type="KEGG" id="pdl:Pyrde_1813"/>
<gene>
    <name evidence="5" type="ORF">Pyrde_1813</name>
</gene>
<dbReference type="InterPro" id="IPR042529">
    <property type="entry name" value="IF_2B-like_C"/>
</dbReference>
<dbReference type="FunFam" id="3.40.50.10470:FF:000019">
    <property type="entry name" value="Ribose 1,5-bisphosphate isomerase"/>
    <property type="match status" value="1"/>
</dbReference>
<evidence type="ECO:0000256" key="1">
    <source>
        <dbReference type="ARBA" id="ARBA00009229"/>
    </source>
</evidence>
<dbReference type="InterPro" id="IPR011559">
    <property type="entry name" value="Initiation_fac_2B_a/b/d"/>
</dbReference>
<comment type="miscellaneous">
    <text evidence="4">Reaction proceeds via a cis-phosphoenolate intermediate.</text>
</comment>
<feature type="active site" description="Proton acceptor" evidence="4">
    <location>
        <position position="133"/>
    </location>
</feature>
<dbReference type="Gene3D" id="3.40.50.10470">
    <property type="entry name" value="Translation initiation factor eif-2b, domain 2"/>
    <property type="match status" value="1"/>
</dbReference>
<dbReference type="EMBL" id="CP013011">
    <property type="protein sequence ID" value="ALL01856.1"/>
    <property type="molecule type" value="Genomic_DNA"/>
</dbReference>
<feature type="binding site" evidence="4">
    <location>
        <begin position="214"/>
        <end position="215"/>
    </location>
    <ligand>
        <name>substrate</name>
    </ligand>
</feature>
<proteinExistence type="inferred from homology"/>
<name>A0A0P0N509_9CREN</name>
<dbReference type="NCBIfam" id="TIGR00511">
    <property type="entry name" value="ribulose_e2b2"/>
    <property type="match status" value="1"/>
</dbReference>
<reference evidence="5 6" key="1">
    <citation type="submission" date="2015-10" db="EMBL/GenBank/DDBJ databases">
        <title>Complete genome sequence of hyperthermophilic archaeon Pyrodictium delaneyi Su06.</title>
        <authorList>
            <person name="Jung J.-H."/>
            <person name="Lin J."/>
            <person name="Holden J.F."/>
            <person name="Park C.-S."/>
        </authorList>
    </citation>
    <scope>NUCLEOTIDE SEQUENCE [LARGE SCALE GENOMIC DNA]</scope>
    <source>
        <strain evidence="5 6">Su06</strain>
    </source>
</reference>
<comment type="function">
    <text evidence="4">Catalyzes the isomerization of ribose 1,5-bisphosphate (R15P) to ribulose 1,5-bisphosphate (RuBP), the CO(2) acceptor and substrate for RubisCO. Functions in an archaeal AMP degradation pathway, together with AMP phosphorylase and RubisCO.</text>
</comment>
<dbReference type="PATRIC" id="fig|1273541.4.peg.1928"/>
<dbReference type="STRING" id="1273541.Pyrde_1813"/>
<dbReference type="Proteomes" id="UP000058613">
    <property type="component" value="Chromosome"/>
</dbReference>